<evidence type="ECO:0000256" key="7">
    <source>
        <dbReference type="ARBA" id="ARBA00023242"/>
    </source>
</evidence>
<keyword evidence="7" id="KW-0539">Nucleus</keyword>
<keyword evidence="2" id="KW-0479">Metal-binding</keyword>
<dbReference type="EMBL" id="CAJGYM010000038">
    <property type="protein sequence ID" value="CAD6193791.1"/>
    <property type="molecule type" value="Genomic_DNA"/>
</dbReference>
<evidence type="ECO:0000256" key="1">
    <source>
        <dbReference type="ARBA" id="ARBA00004123"/>
    </source>
</evidence>
<protein>
    <recommendedName>
        <fullName evidence="9">BED-type domain-containing protein</fullName>
    </recommendedName>
</protein>
<evidence type="ECO:0000256" key="3">
    <source>
        <dbReference type="ARBA" id="ARBA00022771"/>
    </source>
</evidence>
<dbReference type="PROSITE" id="PS50808">
    <property type="entry name" value="ZF_BED"/>
    <property type="match status" value="1"/>
</dbReference>
<keyword evidence="5" id="KW-0805">Transcription regulation</keyword>
<comment type="subcellular location">
    <subcellularLocation>
        <location evidence="1">Nucleus</location>
    </subcellularLocation>
</comment>
<evidence type="ECO:0000256" key="6">
    <source>
        <dbReference type="ARBA" id="ARBA00023163"/>
    </source>
</evidence>
<keyword evidence="6" id="KW-0804">Transcription</keyword>
<keyword evidence="3 8" id="KW-0863">Zinc-finger</keyword>
<dbReference type="PANTHER" id="PTHR46481:SF10">
    <property type="entry name" value="ZINC FINGER BED DOMAIN-CONTAINING PROTEIN 39"/>
    <property type="match status" value="1"/>
</dbReference>
<dbReference type="GO" id="GO:0008270">
    <property type="term" value="F:zinc ion binding"/>
    <property type="evidence" value="ECO:0007669"/>
    <property type="project" value="UniProtKB-KW"/>
</dbReference>
<dbReference type="Pfam" id="PF02892">
    <property type="entry name" value="zf-BED"/>
    <property type="match status" value="1"/>
</dbReference>
<dbReference type="AlphaFoldDB" id="A0A8S1HHE2"/>
<evidence type="ECO:0000256" key="2">
    <source>
        <dbReference type="ARBA" id="ARBA00022723"/>
    </source>
</evidence>
<evidence type="ECO:0000313" key="11">
    <source>
        <dbReference type="Proteomes" id="UP000835052"/>
    </source>
</evidence>
<keyword evidence="4" id="KW-0862">Zinc</keyword>
<evidence type="ECO:0000256" key="8">
    <source>
        <dbReference type="PROSITE-ProRule" id="PRU00027"/>
    </source>
</evidence>
<comment type="caution">
    <text evidence="10">The sequence shown here is derived from an EMBL/GenBank/DDBJ whole genome shotgun (WGS) entry which is preliminary data.</text>
</comment>
<gene>
    <name evidence="10" type="ORF">CAUJ_LOCUS9710</name>
</gene>
<evidence type="ECO:0000256" key="5">
    <source>
        <dbReference type="ARBA" id="ARBA00023015"/>
    </source>
</evidence>
<evidence type="ECO:0000313" key="10">
    <source>
        <dbReference type="EMBL" id="CAD6193791.1"/>
    </source>
</evidence>
<dbReference type="SUPFAM" id="SSF53098">
    <property type="entry name" value="Ribonuclease H-like"/>
    <property type="match status" value="1"/>
</dbReference>
<dbReference type="PANTHER" id="PTHR46481">
    <property type="entry name" value="ZINC FINGER BED DOMAIN-CONTAINING PROTEIN 4"/>
    <property type="match status" value="1"/>
</dbReference>
<sequence>MSAIWSYYYPGKSPLSRQCKLCDEEGKFKVIKIQSKSTSNLISHLRRQHLSEYAAMKRSQDASLAANFEVSSRKMDPDDVTVDELQIISQITAGNINLEAFKDGNSHSLFRPFHVRGFISPTRWKIVRAIRSLVDRKNEEVLCSLRGCESWSMNISVWPTKSDQSLFLVVILNFLNQDGARKSLVARVQDCDVEMDSDEFEMKLSLFLEEIYDGKRGHMKKFAGAMYSGPKNLIPAFSSLKIRLVPCCCETLQFVLEKSISSVEFVRNLFGKFFLLVIELYRTQRGRMAIRMLELEEKLVKRPLLQNIKTWSSFYYLLKWVADTDRHIIEELCAAVGFEPPSCSDWEDIPQICQLLQIFHDVNNEILYKCDFVSQIIPNLILLRRSLEITTVTTSAAVALKNEILEQVEARLAAVKDNLIWRLATFLDSRSSNFQNIFPGKELFNIEEDVVQYIRGLIENGELEFGQNPLLSLSFDHMIKSELSKYRKKFLSEKILSGDQCGAIWWIYRIEKFPLLSRAALRVLSFNTSSLANQTMRRPVTKLHAQLRRSKCSTLTMENLLRIRANEICEEIGRWSSDFFRFLDQTGLDSDVEYEFFR</sequence>
<dbReference type="OrthoDB" id="5865631at2759"/>
<dbReference type="GO" id="GO:0005634">
    <property type="term" value="C:nucleus"/>
    <property type="evidence" value="ECO:0007669"/>
    <property type="project" value="UniProtKB-SubCell"/>
</dbReference>
<dbReference type="GO" id="GO:0003677">
    <property type="term" value="F:DNA binding"/>
    <property type="evidence" value="ECO:0007669"/>
    <property type="project" value="InterPro"/>
</dbReference>
<feature type="domain" description="BED-type" evidence="9">
    <location>
        <begin position="1"/>
        <end position="56"/>
    </location>
</feature>
<keyword evidence="11" id="KW-1185">Reference proteome</keyword>
<name>A0A8S1HHE2_9PELO</name>
<accession>A0A8S1HHE2</accession>
<organism evidence="10 11">
    <name type="scientific">Caenorhabditis auriculariae</name>
    <dbReference type="NCBI Taxonomy" id="2777116"/>
    <lineage>
        <taxon>Eukaryota</taxon>
        <taxon>Metazoa</taxon>
        <taxon>Ecdysozoa</taxon>
        <taxon>Nematoda</taxon>
        <taxon>Chromadorea</taxon>
        <taxon>Rhabditida</taxon>
        <taxon>Rhabditina</taxon>
        <taxon>Rhabditomorpha</taxon>
        <taxon>Rhabditoidea</taxon>
        <taxon>Rhabditidae</taxon>
        <taxon>Peloderinae</taxon>
        <taxon>Caenorhabditis</taxon>
    </lineage>
</organism>
<evidence type="ECO:0000259" key="9">
    <source>
        <dbReference type="PROSITE" id="PS50808"/>
    </source>
</evidence>
<dbReference type="InterPro" id="IPR052035">
    <property type="entry name" value="ZnF_BED_domain_contain"/>
</dbReference>
<reference evidence="10" key="1">
    <citation type="submission" date="2020-10" db="EMBL/GenBank/DDBJ databases">
        <authorList>
            <person name="Kikuchi T."/>
        </authorList>
    </citation>
    <scope>NUCLEOTIDE SEQUENCE</scope>
    <source>
        <strain evidence="10">NKZ352</strain>
    </source>
</reference>
<dbReference type="InterPro" id="IPR003656">
    <property type="entry name" value="Znf_BED"/>
</dbReference>
<evidence type="ECO:0000256" key="4">
    <source>
        <dbReference type="ARBA" id="ARBA00022833"/>
    </source>
</evidence>
<dbReference type="Proteomes" id="UP000835052">
    <property type="component" value="Unassembled WGS sequence"/>
</dbReference>
<proteinExistence type="predicted"/>
<dbReference type="InterPro" id="IPR012337">
    <property type="entry name" value="RNaseH-like_sf"/>
</dbReference>